<dbReference type="InterPro" id="IPR027417">
    <property type="entry name" value="P-loop_NTPase"/>
</dbReference>
<dbReference type="GO" id="GO:0008237">
    <property type="term" value="F:metallopeptidase activity"/>
    <property type="evidence" value="ECO:0007669"/>
    <property type="project" value="UniProtKB-KW"/>
</dbReference>
<comment type="similarity">
    <text evidence="1">Belongs to the AAA ATPase family.</text>
</comment>
<reference evidence="5 6" key="1">
    <citation type="submission" date="2019-02" db="EMBL/GenBank/DDBJ databases">
        <title>Deep-cultivation of Planctomycetes and their phenomic and genomic characterization uncovers novel biology.</title>
        <authorList>
            <person name="Wiegand S."/>
            <person name="Jogler M."/>
            <person name="Boedeker C."/>
            <person name="Pinto D."/>
            <person name="Vollmers J."/>
            <person name="Rivas-Marin E."/>
            <person name="Kohn T."/>
            <person name="Peeters S.H."/>
            <person name="Heuer A."/>
            <person name="Rast P."/>
            <person name="Oberbeckmann S."/>
            <person name="Bunk B."/>
            <person name="Jeske O."/>
            <person name="Meyerdierks A."/>
            <person name="Storesund J.E."/>
            <person name="Kallscheuer N."/>
            <person name="Luecker S."/>
            <person name="Lage O.M."/>
            <person name="Pohl T."/>
            <person name="Merkel B.J."/>
            <person name="Hornburger P."/>
            <person name="Mueller R.-W."/>
            <person name="Bruemmer F."/>
            <person name="Labrenz M."/>
            <person name="Spormann A.M."/>
            <person name="Op den Camp H."/>
            <person name="Overmann J."/>
            <person name="Amann R."/>
            <person name="Jetten M.S.M."/>
            <person name="Mascher T."/>
            <person name="Medema M.H."/>
            <person name="Devos D.P."/>
            <person name="Kaster A.-K."/>
            <person name="Ovreas L."/>
            <person name="Rohde M."/>
            <person name="Galperin M.Y."/>
            <person name="Jogler C."/>
        </authorList>
    </citation>
    <scope>NUCLEOTIDE SEQUENCE [LARGE SCALE GENOMIC DNA]</scope>
    <source>
        <strain evidence="5 6">Pla85_3_4</strain>
    </source>
</reference>
<dbReference type="GO" id="GO:0006508">
    <property type="term" value="P:proteolysis"/>
    <property type="evidence" value="ECO:0007669"/>
    <property type="project" value="UniProtKB-KW"/>
</dbReference>
<dbReference type="EMBL" id="CP036433">
    <property type="protein sequence ID" value="QDU98584.1"/>
    <property type="molecule type" value="Genomic_DNA"/>
</dbReference>
<dbReference type="RefSeq" id="WP_197442748.1">
    <property type="nucleotide sequence ID" value="NZ_CP036433.1"/>
</dbReference>
<dbReference type="InterPro" id="IPR050221">
    <property type="entry name" value="26S_Proteasome_ATPase"/>
</dbReference>
<dbReference type="Pfam" id="PF00004">
    <property type="entry name" value="AAA"/>
    <property type="match status" value="1"/>
</dbReference>
<keyword evidence="6" id="KW-1185">Reference proteome</keyword>
<keyword evidence="3" id="KW-0067">ATP-binding</keyword>
<gene>
    <name evidence="5" type="primary">ftsH3</name>
    <name evidence="5" type="ORF">Pla8534_64550</name>
</gene>
<proteinExistence type="inferred from homology"/>
<feature type="domain" description="AAA+ ATPase" evidence="4">
    <location>
        <begin position="122"/>
        <end position="254"/>
    </location>
</feature>
<evidence type="ECO:0000313" key="5">
    <source>
        <dbReference type="EMBL" id="QDU98584.1"/>
    </source>
</evidence>
<dbReference type="SMART" id="SM00382">
    <property type="entry name" value="AAA"/>
    <property type="match status" value="1"/>
</dbReference>
<dbReference type="InterPro" id="IPR001845">
    <property type="entry name" value="HTH_ArsR_DNA-bd_dom"/>
</dbReference>
<keyword evidence="5" id="KW-0378">Hydrolase</keyword>
<dbReference type="Gene3D" id="3.40.50.300">
    <property type="entry name" value="P-loop containing nucleotide triphosphate hydrolases"/>
    <property type="match status" value="1"/>
</dbReference>
<protein>
    <submittedName>
        <fullName evidence="5">ATP-dependent zinc metalloprotease FtsH 3</fullName>
        <ecNumber evidence="5">3.4.24.-</ecNumber>
    </submittedName>
</protein>
<evidence type="ECO:0000256" key="3">
    <source>
        <dbReference type="ARBA" id="ARBA00022840"/>
    </source>
</evidence>
<dbReference type="GO" id="GO:0016887">
    <property type="term" value="F:ATP hydrolysis activity"/>
    <property type="evidence" value="ECO:0007669"/>
    <property type="project" value="InterPro"/>
</dbReference>
<sequence length="374" mass="41183">MSRTDQVQAWLPKIAEAALAGDSKKLEIVLVKAIRALKSQSPETCKQLGALLAEHSTNPNGLRWKGSGPPPVDADEGFALVRSESTDNAPAPVMPPTIMKRVDQFVSERKGCKRLLEEGFLPPGSVLLTGAPGTGKTMLSRWMSQQLELPFVTLDLATSISSFLGKTGFNLRRTLDYARSRPCVLLLDEFDAIAKRRDDDSEVGELKRIVNVLLKELEDWPLQSVLIAATNHPELLDKAIERRFDIVIDIPLPGDDERVEILRQSGRQFSDQIPAELLNALAVGLEGTNGSELNSLMSAAVRQHLAGEQELVRSLIEEFQLRLSKRLSGRSLGVVLRSVQANAKGLYKVRDLAELFGKAPSTIQHHLKKEVQHG</sequence>
<dbReference type="GO" id="GO:0003700">
    <property type="term" value="F:DNA-binding transcription factor activity"/>
    <property type="evidence" value="ECO:0007669"/>
    <property type="project" value="InterPro"/>
</dbReference>
<dbReference type="KEGG" id="lcre:Pla8534_64550"/>
<name>A0A518E3C2_9BACT</name>
<dbReference type="Pfam" id="PF01022">
    <property type="entry name" value="HTH_5"/>
    <property type="match status" value="1"/>
</dbReference>
<dbReference type="InterPro" id="IPR003959">
    <property type="entry name" value="ATPase_AAA_core"/>
</dbReference>
<dbReference type="SUPFAM" id="SSF52540">
    <property type="entry name" value="P-loop containing nucleoside triphosphate hydrolases"/>
    <property type="match status" value="1"/>
</dbReference>
<dbReference type="GO" id="GO:0005524">
    <property type="term" value="F:ATP binding"/>
    <property type="evidence" value="ECO:0007669"/>
    <property type="project" value="UniProtKB-KW"/>
</dbReference>
<dbReference type="EC" id="3.4.24.-" evidence="5"/>
<keyword evidence="2" id="KW-0547">Nucleotide-binding</keyword>
<dbReference type="Proteomes" id="UP000317648">
    <property type="component" value="Chromosome"/>
</dbReference>
<accession>A0A518E3C2</accession>
<evidence type="ECO:0000313" key="6">
    <source>
        <dbReference type="Proteomes" id="UP000317648"/>
    </source>
</evidence>
<dbReference type="AlphaFoldDB" id="A0A518E3C2"/>
<organism evidence="5 6">
    <name type="scientific">Lignipirellula cremea</name>
    <dbReference type="NCBI Taxonomy" id="2528010"/>
    <lineage>
        <taxon>Bacteria</taxon>
        <taxon>Pseudomonadati</taxon>
        <taxon>Planctomycetota</taxon>
        <taxon>Planctomycetia</taxon>
        <taxon>Pirellulales</taxon>
        <taxon>Pirellulaceae</taxon>
        <taxon>Lignipirellula</taxon>
    </lineage>
</organism>
<keyword evidence="5" id="KW-0645">Protease</keyword>
<dbReference type="PANTHER" id="PTHR23073">
    <property type="entry name" value="26S PROTEASOME REGULATORY SUBUNIT"/>
    <property type="match status" value="1"/>
</dbReference>
<keyword evidence="5" id="KW-0482">Metalloprotease</keyword>
<dbReference type="InterPro" id="IPR003593">
    <property type="entry name" value="AAA+_ATPase"/>
</dbReference>
<dbReference type="CDD" id="cd19481">
    <property type="entry name" value="RecA-like_protease"/>
    <property type="match status" value="1"/>
</dbReference>
<evidence type="ECO:0000256" key="2">
    <source>
        <dbReference type="ARBA" id="ARBA00022741"/>
    </source>
</evidence>
<evidence type="ECO:0000259" key="4">
    <source>
        <dbReference type="SMART" id="SM00382"/>
    </source>
</evidence>
<evidence type="ECO:0000256" key="1">
    <source>
        <dbReference type="ARBA" id="ARBA00006914"/>
    </source>
</evidence>